<reference evidence="2 3" key="1">
    <citation type="submission" date="2016-04" db="EMBL/GenBank/DDBJ databases">
        <title>The genome of Intoshia linei affirms orthonectids as highly simplified spiralians.</title>
        <authorList>
            <person name="Mikhailov K.V."/>
            <person name="Slusarev G.S."/>
            <person name="Nikitin M.A."/>
            <person name="Logacheva M.D."/>
            <person name="Penin A."/>
            <person name="Aleoshin V."/>
            <person name="Panchin Y.V."/>
        </authorList>
    </citation>
    <scope>NUCLEOTIDE SEQUENCE [LARGE SCALE GENOMIC DNA]</scope>
    <source>
        <strain evidence="2">Intl2013</strain>
        <tissue evidence="2">Whole animal</tissue>
    </source>
</reference>
<keyword evidence="3" id="KW-1185">Reference proteome</keyword>
<dbReference type="SUPFAM" id="SSF53098">
    <property type="entry name" value="Ribonuclease H-like"/>
    <property type="match status" value="1"/>
</dbReference>
<dbReference type="Pfam" id="PF05699">
    <property type="entry name" value="Dimer_Tnp_hAT"/>
    <property type="match status" value="1"/>
</dbReference>
<dbReference type="GO" id="GO:0046983">
    <property type="term" value="F:protein dimerization activity"/>
    <property type="evidence" value="ECO:0007669"/>
    <property type="project" value="InterPro"/>
</dbReference>
<dbReference type="AlphaFoldDB" id="A0A177B2S3"/>
<dbReference type="OrthoDB" id="10023262at2759"/>
<sequence length="112" mass="13219">MIDLIQEKWRIIKVTDLRIYFNNEIALIDGCRFLAGIYEYRNSCGIQIFKNLAKFALKDYSLPISNACVERIFSTLAHIKFKCRNRMNIDILSSLIRINITLELYETLCDKY</sequence>
<gene>
    <name evidence="2" type="ORF">A3Q56_04467</name>
</gene>
<evidence type="ECO:0000259" key="1">
    <source>
        <dbReference type="Pfam" id="PF05699"/>
    </source>
</evidence>
<dbReference type="InterPro" id="IPR008906">
    <property type="entry name" value="HATC_C_dom"/>
</dbReference>
<protein>
    <recommendedName>
        <fullName evidence="1">HAT C-terminal dimerisation domain-containing protein</fullName>
    </recommendedName>
</protein>
<name>A0A177B2S3_9BILA</name>
<organism evidence="2 3">
    <name type="scientific">Intoshia linei</name>
    <dbReference type="NCBI Taxonomy" id="1819745"/>
    <lineage>
        <taxon>Eukaryota</taxon>
        <taxon>Metazoa</taxon>
        <taxon>Spiralia</taxon>
        <taxon>Lophotrochozoa</taxon>
        <taxon>Mesozoa</taxon>
        <taxon>Orthonectida</taxon>
        <taxon>Rhopaluridae</taxon>
        <taxon>Intoshia</taxon>
    </lineage>
</organism>
<dbReference type="InterPro" id="IPR012337">
    <property type="entry name" value="RNaseH-like_sf"/>
</dbReference>
<proteinExistence type="predicted"/>
<dbReference type="EMBL" id="LWCA01000591">
    <property type="protein sequence ID" value="OAF67714.1"/>
    <property type="molecule type" value="Genomic_DNA"/>
</dbReference>
<evidence type="ECO:0000313" key="2">
    <source>
        <dbReference type="EMBL" id="OAF67714.1"/>
    </source>
</evidence>
<comment type="caution">
    <text evidence="2">The sequence shown here is derived from an EMBL/GenBank/DDBJ whole genome shotgun (WGS) entry which is preliminary data.</text>
</comment>
<accession>A0A177B2S3</accession>
<feature type="domain" description="HAT C-terminal dimerisation" evidence="1">
    <location>
        <begin position="48"/>
        <end position="98"/>
    </location>
</feature>
<dbReference type="Proteomes" id="UP000078046">
    <property type="component" value="Unassembled WGS sequence"/>
</dbReference>
<evidence type="ECO:0000313" key="3">
    <source>
        <dbReference type="Proteomes" id="UP000078046"/>
    </source>
</evidence>